<dbReference type="InterPro" id="IPR000757">
    <property type="entry name" value="Beta-glucanase-like"/>
</dbReference>
<dbReference type="eggNOG" id="ENOG502S1W9">
    <property type="taxonomic scope" value="Eukaryota"/>
</dbReference>
<evidence type="ECO:0000256" key="1">
    <source>
        <dbReference type="ARBA" id="ARBA00006865"/>
    </source>
</evidence>
<dbReference type="PaxDb" id="2903-EOD37575"/>
<evidence type="ECO:0000259" key="4">
    <source>
        <dbReference type="PROSITE" id="PS51762"/>
    </source>
</evidence>
<dbReference type="PANTHER" id="PTHR10963">
    <property type="entry name" value="GLYCOSYL HYDROLASE-RELATED"/>
    <property type="match status" value="1"/>
</dbReference>
<dbReference type="GeneID" id="17282849"/>
<proteinExistence type="inferred from homology"/>
<dbReference type="InterPro" id="IPR050546">
    <property type="entry name" value="Glycosyl_Hydrlase_16"/>
</dbReference>
<organism evidence="5 6">
    <name type="scientific">Emiliania huxleyi (strain CCMP1516)</name>
    <dbReference type="NCBI Taxonomy" id="280463"/>
    <lineage>
        <taxon>Eukaryota</taxon>
        <taxon>Haptista</taxon>
        <taxon>Haptophyta</taxon>
        <taxon>Prymnesiophyceae</taxon>
        <taxon>Isochrysidales</taxon>
        <taxon>Noelaerhabdaceae</taxon>
        <taxon>Emiliania</taxon>
    </lineage>
</organism>
<reference evidence="6" key="1">
    <citation type="journal article" date="2013" name="Nature">
        <title>Pan genome of the phytoplankton Emiliania underpins its global distribution.</title>
        <authorList>
            <person name="Read B.A."/>
            <person name="Kegel J."/>
            <person name="Klute M.J."/>
            <person name="Kuo A."/>
            <person name="Lefebvre S.C."/>
            <person name="Maumus F."/>
            <person name="Mayer C."/>
            <person name="Miller J."/>
            <person name="Monier A."/>
            <person name="Salamov A."/>
            <person name="Young J."/>
            <person name="Aguilar M."/>
            <person name="Claverie J.M."/>
            <person name="Frickenhaus S."/>
            <person name="Gonzalez K."/>
            <person name="Herman E.K."/>
            <person name="Lin Y.C."/>
            <person name="Napier J."/>
            <person name="Ogata H."/>
            <person name="Sarno A.F."/>
            <person name="Shmutz J."/>
            <person name="Schroeder D."/>
            <person name="de Vargas C."/>
            <person name="Verret F."/>
            <person name="von Dassow P."/>
            <person name="Valentin K."/>
            <person name="Van de Peer Y."/>
            <person name="Wheeler G."/>
            <person name="Dacks J.B."/>
            <person name="Delwiche C.F."/>
            <person name="Dyhrman S.T."/>
            <person name="Glockner G."/>
            <person name="John U."/>
            <person name="Richards T."/>
            <person name="Worden A.Z."/>
            <person name="Zhang X."/>
            <person name="Grigoriev I.V."/>
            <person name="Allen A.E."/>
            <person name="Bidle K."/>
            <person name="Borodovsky M."/>
            <person name="Bowler C."/>
            <person name="Brownlee C."/>
            <person name="Cock J.M."/>
            <person name="Elias M."/>
            <person name="Gladyshev V.N."/>
            <person name="Groth M."/>
            <person name="Guda C."/>
            <person name="Hadaegh A."/>
            <person name="Iglesias-Rodriguez M.D."/>
            <person name="Jenkins J."/>
            <person name="Jones B.M."/>
            <person name="Lawson T."/>
            <person name="Leese F."/>
            <person name="Lindquist E."/>
            <person name="Lobanov A."/>
            <person name="Lomsadze A."/>
            <person name="Malik S.B."/>
            <person name="Marsh M.E."/>
            <person name="Mackinder L."/>
            <person name="Mock T."/>
            <person name="Mueller-Roeber B."/>
            <person name="Pagarete A."/>
            <person name="Parker M."/>
            <person name="Probert I."/>
            <person name="Quesneville H."/>
            <person name="Raines C."/>
            <person name="Rensing S.A."/>
            <person name="Riano-Pachon D.M."/>
            <person name="Richier S."/>
            <person name="Rokitta S."/>
            <person name="Shiraiwa Y."/>
            <person name="Soanes D.M."/>
            <person name="van der Giezen M."/>
            <person name="Wahlund T.M."/>
            <person name="Williams B."/>
            <person name="Wilson W."/>
            <person name="Wolfe G."/>
            <person name="Wurch L.L."/>
        </authorList>
    </citation>
    <scope>NUCLEOTIDE SEQUENCE</scope>
</reference>
<evidence type="ECO:0000256" key="2">
    <source>
        <dbReference type="SAM" id="MobiDB-lite"/>
    </source>
</evidence>
<name>A0A0D3KP90_EMIH1</name>
<dbReference type="CDD" id="cd08023">
    <property type="entry name" value="GH16_laminarinase_like"/>
    <property type="match status" value="1"/>
</dbReference>
<dbReference type="EnsemblProtists" id="EOD37575">
    <property type="protein sequence ID" value="EOD37575"/>
    <property type="gene ID" value="EMIHUDRAFT_252048"/>
</dbReference>
<dbReference type="PROSITE" id="PS51762">
    <property type="entry name" value="GH16_2"/>
    <property type="match status" value="1"/>
</dbReference>
<reference evidence="5" key="2">
    <citation type="submission" date="2024-10" db="UniProtKB">
        <authorList>
            <consortium name="EnsemblProtists"/>
        </authorList>
    </citation>
    <scope>IDENTIFICATION</scope>
</reference>
<evidence type="ECO:0000313" key="5">
    <source>
        <dbReference type="EnsemblProtists" id="EOD37575"/>
    </source>
</evidence>
<dbReference type="HOGENOM" id="CLU_347323_0_0_1"/>
<feature type="compositionally biased region" description="Pro residues" evidence="2">
    <location>
        <begin position="531"/>
        <end position="549"/>
    </location>
</feature>
<dbReference type="AlphaFoldDB" id="A0A0D3KP90"/>
<accession>A0A0D3KP90</accession>
<dbReference type="GO" id="GO:0004553">
    <property type="term" value="F:hydrolase activity, hydrolyzing O-glycosyl compounds"/>
    <property type="evidence" value="ECO:0007669"/>
    <property type="project" value="InterPro"/>
</dbReference>
<sequence length="813" mass="86193">MKSESRHSTVSIDPFHAAPRPPPPLLRFYRCIIVVTALAIASLLAGVALAVAGVLALVSPDSSLAALDRNVWNVEVDCDGGGNNELQCYVDSQENIDVRDGMLHITARRESDGRVTSGRLTTEGKVEIAYGRWEARLRVPGVLGTWPAFWTLGNDIGEVSWPACGEIDIMENFQRAPPDRSGESLYSTAHSAKHSWGTGTALPGGSSEPLDLTQFHTVRMDWSPDKLEFFVNGERTWFLDRSPGSTNYDWPYAKPHFALLNLAIGGNGVGYATPPDDAYPLTYSIDYVSIVALPPPPPSPPLPPWFKCGTAACTPGVWAAAAANSECTTCSCGDRIEWLQTSPDGPKMDEAAACAQVAGVEFSEACGGCDPASAAPSPTPSPSGPGSGGGVGARGVKCAIAAEYGRGSNNAQAAIEAGLLTAADLNGLNDWTDSGLMLKQWDDSSALCPPPAGSLDVRGGVEQWLTAMDTIFDPPTQVSSVCIEEAYYFAEHGFGGVAYENEVQASATTSEESASRVVDRFRSLCASPAPLASPSPSPPAETAPSPSPPAEGNSDDPRATRFGLMFAPDDSGDVRYEIDATQLVEWVGAPRASAPANAQDYCNGAGTSDAPCVWIINEDVPGCDSCRYDAGGVSFLPGSAIAVPASSITQWGSLTLPLQLDGMYWVTPTRPTEPLPDYTAPETGRVYRAAGEPPDPWAMNCFEVDGLAECNSDNSAAGWRLDIASNTAELYINAVDRIALTRGARRSFLGDLVDLKIEYDASRSNVFATLSRNAAASRNPAFYPCKGCCSNWPVPATATCETHWRTFARAEGF</sequence>
<evidence type="ECO:0000313" key="6">
    <source>
        <dbReference type="Proteomes" id="UP000013827"/>
    </source>
</evidence>
<keyword evidence="6" id="KW-1185">Reference proteome</keyword>
<dbReference type="STRING" id="2903.R1FEW5"/>
<dbReference type="RefSeq" id="XP_005790004.1">
    <property type="nucleotide sequence ID" value="XM_005789947.1"/>
</dbReference>
<keyword evidence="3" id="KW-0472">Membrane</keyword>
<feature type="domain" description="GH16" evidence="4">
    <location>
        <begin position="13"/>
        <end position="296"/>
    </location>
</feature>
<dbReference type="InterPro" id="IPR013320">
    <property type="entry name" value="ConA-like_dom_sf"/>
</dbReference>
<keyword evidence="3" id="KW-1133">Transmembrane helix</keyword>
<evidence type="ECO:0000256" key="3">
    <source>
        <dbReference type="SAM" id="Phobius"/>
    </source>
</evidence>
<dbReference type="Gene3D" id="2.60.120.200">
    <property type="match status" value="1"/>
</dbReference>
<keyword evidence="3" id="KW-0812">Transmembrane</keyword>
<dbReference type="Proteomes" id="UP000013827">
    <property type="component" value="Unassembled WGS sequence"/>
</dbReference>
<dbReference type="SUPFAM" id="SSF49899">
    <property type="entry name" value="Concanavalin A-like lectins/glucanases"/>
    <property type="match status" value="1"/>
</dbReference>
<feature type="region of interest" description="Disordered" evidence="2">
    <location>
        <begin position="528"/>
        <end position="564"/>
    </location>
</feature>
<protein>
    <recommendedName>
        <fullName evidence="4">GH16 domain-containing protein</fullName>
    </recommendedName>
</protein>
<dbReference type="GO" id="GO:0005975">
    <property type="term" value="P:carbohydrate metabolic process"/>
    <property type="evidence" value="ECO:0007669"/>
    <property type="project" value="InterPro"/>
</dbReference>
<dbReference type="Pfam" id="PF00722">
    <property type="entry name" value="Glyco_hydro_16"/>
    <property type="match status" value="1"/>
</dbReference>
<comment type="similarity">
    <text evidence="1">Belongs to the glycosyl hydrolase 16 family.</text>
</comment>
<dbReference type="PANTHER" id="PTHR10963:SF55">
    <property type="entry name" value="GLYCOSIDE HYDROLASE FAMILY 16 PROTEIN"/>
    <property type="match status" value="1"/>
</dbReference>
<dbReference type="KEGG" id="ehx:EMIHUDRAFT_252048"/>
<feature type="transmembrane region" description="Helical" evidence="3">
    <location>
        <begin position="28"/>
        <end position="58"/>
    </location>
</feature>